<dbReference type="InterPro" id="IPR027417">
    <property type="entry name" value="P-loop_NTPase"/>
</dbReference>
<sequence length="409" mass="45540">MSKLTKEKINKRFTPTSPAVHNYVEKGTKHEELSESAYQKGCQIIVYGESGVGKTSLIWSQLVKEEINFTRIGIDTTITRANFCSKVMEELGFQKTTQKESQTGNGTEASIGAGAKLWSLIDFKGTFKANSNEIKKIVNIPYYSEADIDAVSKALYSTNSILFIDDIEKADDELRILISHLGKKLSDDSAGNTSAIPKIIYAGISNDVDRLIITDESLSSRLTDYKIEVLSNDDIAGIITDGFDSLGISYDKALILEYAKLCCGYPRYAHWIGLKSALNSLTEGREEILEVDLEKAITTILEKFEAQFRDIYDVATSHTSGKRMREKILFALASSDEVNVPFAQISKDVGKLMKENIKPQAISGPLGELKKDERKNILCDGKTAATHRFSNLLMKPFVRMVMREQNITL</sequence>
<dbReference type="Proteomes" id="UP000614200">
    <property type="component" value="Unassembled WGS sequence"/>
</dbReference>
<protein>
    <recommendedName>
        <fullName evidence="3">AAA+ ATPase domain-containing protein</fullName>
    </recommendedName>
</protein>
<name>A0ABR9ZZP3_9FIRM</name>
<keyword evidence="2" id="KW-1185">Reference proteome</keyword>
<dbReference type="SUPFAM" id="SSF52540">
    <property type="entry name" value="P-loop containing nucleoside triphosphate hydrolases"/>
    <property type="match status" value="1"/>
</dbReference>
<comment type="caution">
    <text evidence="1">The sequence shown here is derived from an EMBL/GenBank/DDBJ whole genome shotgun (WGS) entry which is preliminary data.</text>
</comment>
<evidence type="ECO:0000313" key="2">
    <source>
        <dbReference type="Proteomes" id="UP000614200"/>
    </source>
</evidence>
<proteinExistence type="predicted"/>
<reference evidence="1 2" key="1">
    <citation type="submission" date="2020-11" db="EMBL/GenBank/DDBJ databases">
        <title>Fusibacter basophilias sp. nov.</title>
        <authorList>
            <person name="Qiu D."/>
        </authorList>
    </citation>
    <scope>NUCLEOTIDE SEQUENCE [LARGE SCALE GENOMIC DNA]</scope>
    <source>
        <strain evidence="1 2">Q10-2</strain>
    </source>
</reference>
<dbReference type="Gene3D" id="3.40.50.300">
    <property type="entry name" value="P-loop containing nucleotide triphosphate hydrolases"/>
    <property type="match status" value="1"/>
</dbReference>
<dbReference type="RefSeq" id="WP_194703325.1">
    <property type="nucleotide sequence ID" value="NZ_JADKNH010000012.1"/>
</dbReference>
<evidence type="ECO:0008006" key="3">
    <source>
        <dbReference type="Google" id="ProtNLM"/>
    </source>
</evidence>
<gene>
    <name evidence="1" type="ORF">ISU02_18470</name>
</gene>
<accession>A0ABR9ZZP3</accession>
<organism evidence="1 2">
    <name type="scientific">Fusibacter ferrireducens</name>
    <dbReference type="NCBI Taxonomy" id="2785058"/>
    <lineage>
        <taxon>Bacteria</taxon>
        <taxon>Bacillati</taxon>
        <taxon>Bacillota</taxon>
        <taxon>Clostridia</taxon>
        <taxon>Eubacteriales</taxon>
        <taxon>Eubacteriales Family XII. Incertae Sedis</taxon>
        <taxon>Fusibacter</taxon>
    </lineage>
</organism>
<dbReference type="EMBL" id="JADKNH010000012">
    <property type="protein sequence ID" value="MBF4695089.1"/>
    <property type="molecule type" value="Genomic_DNA"/>
</dbReference>
<evidence type="ECO:0000313" key="1">
    <source>
        <dbReference type="EMBL" id="MBF4695089.1"/>
    </source>
</evidence>